<dbReference type="Gene3D" id="3.40.50.720">
    <property type="entry name" value="NAD(P)-binding Rossmann-like Domain"/>
    <property type="match status" value="1"/>
</dbReference>
<dbReference type="GO" id="GO:0016616">
    <property type="term" value="F:oxidoreductase activity, acting on the CH-OH group of donors, NAD or NADP as acceptor"/>
    <property type="evidence" value="ECO:0007669"/>
    <property type="project" value="InterPro"/>
</dbReference>
<dbReference type="Pfam" id="PF02737">
    <property type="entry name" value="3HCDH_N"/>
    <property type="match status" value="1"/>
</dbReference>
<evidence type="ECO:0000259" key="4">
    <source>
        <dbReference type="Pfam" id="PF02737"/>
    </source>
</evidence>
<dbReference type="FunFam" id="3.40.50.720:FF:000009">
    <property type="entry name" value="Fatty oxidation complex, alpha subunit"/>
    <property type="match status" value="1"/>
</dbReference>
<dbReference type="GO" id="GO:0070403">
    <property type="term" value="F:NAD+ binding"/>
    <property type="evidence" value="ECO:0007669"/>
    <property type="project" value="InterPro"/>
</dbReference>
<dbReference type="RefSeq" id="WP_197282516.1">
    <property type="nucleotide sequence ID" value="NZ_FUYX01000002.1"/>
</dbReference>
<dbReference type="GO" id="GO:0006631">
    <property type="term" value="P:fatty acid metabolic process"/>
    <property type="evidence" value="ECO:0007669"/>
    <property type="project" value="InterPro"/>
</dbReference>
<dbReference type="InterPro" id="IPR006108">
    <property type="entry name" value="3HC_DH_C"/>
</dbReference>
<evidence type="ECO:0000259" key="3">
    <source>
        <dbReference type="Pfam" id="PF00725"/>
    </source>
</evidence>
<dbReference type="PANTHER" id="PTHR48075:SF5">
    <property type="entry name" value="3-HYDROXYBUTYRYL-COA DEHYDROGENASE"/>
    <property type="match status" value="1"/>
</dbReference>
<dbReference type="Gene3D" id="1.10.1040.10">
    <property type="entry name" value="N-(1-d-carboxylethyl)-l-norvaline Dehydrogenase, domain 2"/>
    <property type="match status" value="1"/>
</dbReference>
<feature type="domain" description="3-hydroxyacyl-CoA dehydrogenase C-terminal" evidence="3">
    <location>
        <begin position="197"/>
        <end position="242"/>
    </location>
</feature>
<dbReference type="InterPro" id="IPR013328">
    <property type="entry name" value="6PGD_dom2"/>
</dbReference>
<sequence>MNEPVKSPLVAVIGAGIMGTGIAQSLALAGCRVRLNDVAPERLQASVNTIEHGRFGLRRGVERGKVTAAAADEALARITTTVSLEDACAGIDLAIEAVPEDLTLKCDVFRRLDQAAPPAAILTSNAAGLPITALAWATGRPERVLGWHWAQPVAVIRLAELVAHPRTAQEAIDYVSELARRCGKNPIVVKDQPDSWGYVANRINRAVRLEARRVVEEGVASEDQVDEIMRDCFRWPMGPFEMQRPGSM</sequence>
<accession>A0A1T5BA15</accession>
<name>A0A1T5BA15_9HYPH</name>
<gene>
    <name evidence="5" type="ORF">SAMN05660750_00678</name>
</gene>
<proteinExistence type="predicted"/>
<dbReference type="InterPro" id="IPR006176">
    <property type="entry name" value="3-OHacyl-CoA_DH_NAD-bd"/>
</dbReference>
<dbReference type="Pfam" id="PF00725">
    <property type="entry name" value="3HCDH"/>
    <property type="match status" value="1"/>
</dbReference>
<protein>
    <submittedName>
        <fullName evidence="5">3-hydroxybutyryl-CoA dehydrogenase</fullName>
    </submittedName>
</protein>
<feature type="domain" description="3-hydroxyacyl-CoA dehydrogenase NAD binding" evidence="4">
    <location>
        <begin position="10"/>
        <end position="191"/>
    </location>
</feature>
<dbReference type="Proteomes" id="UP000190130">
    <property type="component" value="Unassembled WGS sequence"/>
</dbReference>
<dbReference type="EMBL" id="FUYX01000002">
    <property type="protein sequence ID" value="SKB44108.1"/>
    <property type="molecule type" value="Genomic_DNA"/>
</dbReference>
<organism evidence="5 6">
    <name type="scientific">Bosea thiooxidans</name>
    <dbReference type="NCBI Taxonomy" id="53254"/>
    <lineage>
        <taxon>Bacteria</taxon>
        <taxon>Pseudomonadati</taxon>
        <taxon>Pseudomonadota</taxon>
        <taxon>Alphaproteobacteria</taxon>
        <taxon>Hyphomicrobiales</taxon>
        <taxon>Boseaceae</taxon>
        <taxon>Bosea</taxon>
    </lineage>
</organism>
<keyword evidence="1" id="KW-0560">Oxidoreductase</keyword>
<dbReference type="AlphaFoldDB" id="A0A1T5BA15"/>
<evidence type="ECO:0000256" key="2">
    <source>
        <dbReference type="PIRSR" id="PIRSR000105-1"/>
    </source>
</evidence>
<dbReference type="PANTHER" id="PTHR48075">
    <property type="entry name" value="3-HYDROXYACYL-COA DEHYDROGENASE FAMILY PROTEIN"/>
    <property type="match status" value="1"/>
</dbReference>
<evidence type="ECO:0000313" key="6">
    <source>
        <dbReference type="Proteomes" id="UP000190130"/>
    </source>
</evidence>
<dbReference type="InterPro" id="IPR008927">
    <property type="entry name" value="6-PGluconate_DH-like_C_sf"/>
</dbReference>
<dbReference type="SUPFAM" id="SSF48179">
    <property type="entry name" value="6-phosphogluconate dehydrogenase C-terminal domain-like"/>
    <property type="match status" value="1"/>
</dbReference>
<evidence type="ECO:0000256" key="1">
    <source>
        <dbReference type="ARBA" id="ARBA00023002"/>
    </source>
</evidence>
<feature type="site" description="Important for catalytic activity" evidence="2">
    <location>
        <position position="148"/>
    </location>
</feature>
<evidence type="ECO:0000313" key="5">
    <source>
        <dbReference type="EMBL" id="SKB44108.1"/>
    </source>
</evidence>
<dbReference type="InterPro" id="IPR036291">
    <property type="entry name" value="NAD(P)-bd_dom_sf"/>
</dbReference>
<reference evidence="5 6" key="1">
    <citation type="submission" date="2017-02" db="EMBL/GenBank/DDBJ databases">
        <authorList>
            <person name="Peterson S.W."/>
        </authorList>
    </citation>
    <scope>NUCLEOTIDE SEQUENCE [LARGE SCALE GENOMIC DNA]</scope>
    <source>
        <strain evidence="5 6">DSM 9653</strain>
    </source>
</reference>
<dbReference type="SUPFAM" id="SSF51735">
    <property type="entry name" value="NAD(P)-binding Rossmann-fold domains"/>
    <property type="match status" value="1"/>
</dbReference>
<dbReference type="PROSITE" id="PS51257">
    <property type="entry name" value="PROKAR_LIPOPROTEIN"/>
    <property type="match status" value="1"/>
</dbReference>
<dbReference type="InterPro" id="IPR022694">
    <property type="entry name" value="3-OHacyl-CoA_DH"/>
</dbReference>
<dbReference type="PIRSF" id="PIRSF000105">
    <property type="entry name" value="HCDH"/>
    <property type="match status" value="1"/>
</dbReference>